<dbReference type="CDD" id="cd00082">
    <property type="entry name" value="HisKA"/>
    <property type="match status" value="1"/>
</dbReference>
<dbReference type="PANTHER" id="PTHR45453:SF1">
    <property type="entry name" value="PHOSPHATE REGULON SENSOR PROTEIN PHOR"/>
    <property type="match status" value="1"/>
</dbReference>
<dbReference type="GO" id="GO:0004721">
    <property type="term" value="F:phosphoprotein phosphatase activity"/>
    <property type="evidence" value="ECO:0007669"/>
    <property type="project" value="TreeGrafter"/>
</dbReference>
<dbReference type="InterPro" id="IPR003594">
    <property type="entry name" value="HATPase_dom"/>
</dbReference>
<dbReference type="InterPro" id="IPR000014">
    <property type="entry name" value="PAS"/>
</dbReference>
<reference evidence="16 17" key="1">
    <citation type="journal article" date="2012" name="Extremophiles">
        <title>Thermotomaculum hydrothermale gen. nov., sp. nov., a novel heterotrophic thermophile within the phylum Acidobacteria from a deep-sea hydrothermal vent chimney in the Southern Okinawa Trough.</title>
        <authorList>
            <person name="Izumi H."/>
            <person name="Nunoura T."/>
            <person name="Miyazaki M."/>
            <person name="Mino S."/>
            <person name="Toki T."/>
            <person name="Takai K."/>
            <person name="Sako Y."/>
            <person name="Sawabe T."/>
            <person name="Nakagawa S."/>
        </authorList>
    </citation>
    <scope>NUCLEOTIDE SEQUENCE [LARGE SCALE GENOMIC DNA]</scope>
    <source>
        <strain evidence="16 17">AC55</strain>
    </source>
</reference>
<feature type="transmembrane region" description="Helical" evidence="13">
    <location>
        <begin position="175"/>
        <end position="194"/>
    </location>
</feature>
<keyword evidence="7 16" id="KW-0808">Transferase</keyword>
<dbReference type="SUPFAM" id="SSF55874">
    <property type="entry name" value="ATPase domain of HSP90 chaperone/DNA topoisomerase II/histidine kinase"/>
    <property type="match status" value="1"/>
</dbReference>
<keyword evidence="9 16" id="KW-0418">Kinase</keyword>
<dbReference type="Gene3D" id="3.30.565.10">
    <property type="entry name" value="Histidine kinase-like ATPase, C-terminal domain"/>
    <property type="match status" value="1"/>
</dbReference>
<dbReference type="InterPro" id="IPR003660">
    <property type="entry name" value="HAMP_dom"/>
</dbReference>
<dbReference type="EMBL" id="AP017470">
    <property type="protein sequence ID" value="BBB33375.1"/>
    <property type="molecule type" value="Genomic_DNA"/>
</dbReference>
<dbReference type="InterPro" id="IPR036097">
    <property type="entry name" value="HisK_dim/P_sf"/>
</dbReference>
<evidence type="ECO:0000256" key="13">
    <source>
        <dbReference type="SAM" id="Phobius"/>
    </source>
</evidence>
<dbReference type="RefSeq" id="WP_201327682.1">
    <property type="nucleotide sequence ID" value="NZ_AP017470.1"/>
</dbReference>
<keyword evidence="12 13" id="KW-0472">Membrane</keyword>
<dbReference type="GO" id="GO:0005886">
    <property type="term" value="C:plasma membrane"/>
    <property type="evidence" value="ECO:0007669"/>
    <property type="project" value="UniProtKB-SubCell"/>
</dbReference>
<keyword evidence="13" id="KW-0812">Transmembrane</keyword>
<evidence type="ECO:0000259" key="14">
    <source>
        <dbReference type="PROSITE" id="PS50109"/>
    </source>
</evidence>
<feature type="transmembrane region" description="Helical" evidence="13">
    <location>
        <begin position="14"/>
        <end position="37"/>
    </location>
</feature>
<evidence type="ECO:0000313" key="17">
    <source>
        <dbReference type="Proteomes" id="UP000595564"/>
    </source>
</evidence>
<dbReference type="KEGG" id="thyd:TTHT_1923"/>
<feature type="domain" description="HAMP" evidence="15">
    <location>
        <begin position="195"/>
        <end position="247"/>
    </location>
</feature>
<evidence type="ECO:0000256" key="11">
    <source>
        <dbReference type="ARBA" id="ARBA00023012"/>
    </source>
</evidence>
<dbReference type="InterPro" id="IPR005467">
    <property type="entry name" value="His_kinase_dom"/>
</dbReference>
<dbReference type="GO" id="GO:0005524">
    <property type="term" value="F:ATP binding"/>
    <property type="evidence" value="ECO:0007669"/>
    <property type="project" value="UniProtKB-KW"/>
</dbReference>
<dbReference type="FunFam" id="3.30.565.10:FF:000023">
    <property type="entry name" value="PAS domain-containing sensor histidine kinase"/>
    <property type="match status" value="1"/>
</dbReference>
<dbReference type="Pfam" id="PF02518">
    <property type="entry name" value="HATPase_c"/>
    <property type="match status" value="1"/>
</dbReference>
<evidence type="ECO:0000256" key="10">
    <source>
        <dbReference type="ARBA" id="ARBA00022840"/>
    </source>
</evidence>
<dbReference type="Pfam" id="PF00672">
    <property type="entry name" value="HAMP"/>
    <property type="match status" value="1"/>
</dbReference>
<dbReference type="InterPro" id="IPR050351">
    <property type="entry name" value="BphY/WalK/GraS-like"/>
</dbReference>
<dbReference type="PANTHER" id="PTHR45453">
    <property type="entry name" value="PHOSPHATE REGULON SENSOR PROTEIN PHOR"/>
    <property type="match status" value="1"/>
</dbReference>
<dbReference type="InterPro" id="IPR003661">
    <property type="entry name" value="HisK_dim/P_dom"/>
</dbReference>
<dbReference type="SMART" id="SM00388">
    <property type="entry name" value="HisKA"/>
    <property type="match status" value="1"/>
</dbReference>
<evidence type="ECO:0000256" key="12">
    <source>
        <dbReference type="ARBA" id="ARBA00023136"/>
    </source>
</evidence>
<keyword evidence="6" id="KW-0597">Phosphoprotein</keyword>
<keyword evidence="11" id="KW-0902">Two-component regulatory system</keyword>
<protein>
    <recommendedName>
        <fullName evidence="4">histidine kinase</fullName>
        <ecNumber evidence="4">2.7.13.3</ecNumber>
    </recommendedName>
</protein>
<dbReference type="SMART" id="SM00387">
    <property type="entry name" value="HATPase_c"/>
    <property type="match status" value="1"/>
</dbReference>
<evidence type="ECO:0000256" key="6">
    <source>
        <dbReference type="ARBA" id="ARBA00022553"/>
    </source>
</evidence>
<dbReference type="CDD" id="cd00130">
    <property type="entry name" value="PAS"/>
    <property type="match status" value="1"/>
</dbReference>
<evidence type="ECO:0000256" key="7">
    <source>
        <dbReference type="ARBA" id="ARBA00022679"/>
    </source>
</evidence>
<dbReference type="Gene3D" id="3.30.450.20">
    <property type="entry name" value="PAS domain"/>
    <property type="match status" value="2"/>
</dbReference>
<evidence type="ECO:0000256" key="3">
    <source>
        <dbReference type="ARBA" id="ARBA00004314"/>
    </source>
</evidence>
<evidence type="ECO:0000259" key="15">
    <source>
        <dbReference type="PROSITE" id="PS50885"/>
    </source>
</evidence>
<evidence type="ECO:0000256" key="4">
    <source>
        <dbReference type="ARBA" id="ARBA00012438"/>
    </source>
</evidence>
<evidence type="ECO:0000256" key="8">
    <source>
        <dbReference type="ARBA" id="ARBA00022741"/>
    </source>
</evidence>
<dbReference type="Pfam" id="PF16736">
    <property type="entry name" value="sCache_like"/>
    <property type="match status" value="1"/>
</dbReference>
<dbReference type="AlphaFoldDB" id="A0A7R6T031"/>
<dbReference type="GO" id="GO:0045121">
    <property type="term" value="C:membrane raft"/>
    <property type="evidence" value="ECO:0007669"/>
    <property type="project" value="UniProtKB-SubCell"/>
</dbReference>
<dbReference type="Pfam" id="PF00512">
    <property type="entry name" value="HisKA"/>
    <property type="match status" value="1"/>
</dbReference>
<dbReference type="SUPFAM" id="SSF158472">
    <property type="entry name" value="HAMP domain-like"/>
    <property type="match status" value="1"/>
</dbReference>
<dbReference type="SMART" id="SM00091">
    <property type="entry name" value="PAS"/>
    <property type="match status" value="1"/>
</dbReference>
<dbReference type="EC" id="2.7.13.3" evidence="4"/>
<dbReference type="FunFam" id="1.10.287.130:FF:000001">
    <property type="entry name" value="Two-component sensor histidine kinase"/>
    <property type="match status" value="1"/>
</dbReference>
<keyword evidence="5" id="KW-1003">Cell membrane</keyword>
<evidence type="ECO:0000256" key="2">
    <source>
        <dbReference type="ARBA" id="ARBA00004236"/>
    </source>
</evidence>
<dbReference type="PROSITE" id="PS50109">
    <property type="entry name" value="HIS_KIN"/>
    <property type="match status" value="1"/>
</dbReference>
<sequence>MAISLKGNKIFKKILFFVAILLFVFSLFSIAVNYTVFKSIYIKVLINDLKNDALIYSKEVVSYLKNKDFKGLDREVKRIGKKTGLRITVILLDGKVVADSNYNPLKMENHKNRPEVIDSLKGGFGYSIRFSHTLKKKLLYVAMPLKSNGESLGFIRISTFLTGIEKTLTLFSKTIIFITLVLFLISSLILFFYFKSLFKPLDRMLEAINNVKDGNLDVEVYVKSDDEFAVIANGFNNMVNALKRDVSIIEQEKNRLKVLTNSLNEAVVLLDREGRILFSNNRFSKVFNVNEISGKFIWEVIRDNDFVSFVKNLEHSGKKSFKLKINNYYFDVSASFLEESGEILLTFYDLTEKVKLQKMKKDFVANATHELKTPITILKGFVETMKNDGVDSPYLPLIESNIERMARLINDLLILSRLEDSKVKKIEREETDICQLVNSIALLFKKKAESKNLELKVMCQENLFFHIDRFTFEQLLINLVDNAVRYTEKGYVEVLCKIENSRLLVSVKDTGIGISEDKLGRIFERFYVVDKSRSKKSGGTGLGLSIVKHIVELYSGEIIVESRLNKGSVFKVYIS</sequence>
<organism evidence="16 17">
    <name type="scientific">Thermotomaculum hydrothermale</name>
    <dbReference type="NCBI Taxonomy" id="981385"/>
    <lineage>
        <taxon>Bacteria</taxon>
        <taxon>Pseudomonadati</taxon>
        <taxon>Acidobacteriota</taxon>
        <taxon>Holophagae</taxon>
        <taxon>Thermotomaculales</taxon>
        <taxon>Thermotomaculaceae</taxon>
        <taxon>Thermotomaculum</taxon>
    </lineage>
</organism>
<comment type="catalytic activity">
    <reaction evidence="1">
        <text>ATP + protein L-histidine = ADP + protein N-phospho-L-histidine.</text>
        <dbReference type="EC" id="2.7.13.3"/>
    </reaction>
</comment>
<evidence type="ECO:0000256" key="9">
    <source>
        <dbReference type="ARBA" id="ARBA00022777"/>
    </source>
</evidence>
<dbReference type="Gene3D" id="6.10.340.10">
    <property type="match status" value="1"/>
</dbReference>
<dbReference type="CDD" id="cd06225">
    <property type="entry name" value="HAMP"/>
    <property type="match status" value="1"/>
</dbReference>
<dbReference type="PROSITE" id="PS50885">
    <property type="entry name" value="HAMP"/>
    <property type="match status" value="1"/>
</dbReference>
<proteinExistence type="predicted"/>
<keyword evidence="17" id="KW-1185">Reference proteome</keyword>
<dbReference type="Gene3D" id="1.10.287.130">
    <property type="match status" value="1"/>
</dbReference>
<dbReference type="SUPFAM" id="SSF55785">
    <property type="entry name" value="PYP-like sensor domain (PAS domain)"/>
    <property type="match status" value="1"/>
</dbReference>
<feature type="domain" description="Histidine kinase" evidence="14">
    <location>
        <begin position="366"/>
        <end position="575"/>
    </location>
</feature>
<dbReference type="InterPro" id="IPR036890">
    <property type="entry name" value="HATPase_C_sf"/>
</dbReference>
<dbReference type="InterPro" id="IPR035965">
    <property type="entry name" value="PAS-like_dom_sf"/>
</dbReference>
<gene>
    <name evidence="16" type="primary">phoR</name>
    <name evidence="16" type="ORF">TTHT_1923</name>
</gene>
<dbReference type="Proteomes" id="UP000595564">
    <property type="component" value="Chromosome"/>
</dbReference>
<evidence type="ECO:0000256" key="5">
    <source>
        <dbReference type="ARBA" id="ARBA00022475"/>
    </source>
</evidence>
<evidence type="ECO:0000313" key="16">
    <source>
        <dbReference type="EMBL" id="BBB33375.1"/>
    </source>
</evidence>
<comment type="subcellular location">
    <subcellularLocation>
        <location evidence="2">Cell membrane</location>
    </subcellularLocation>
    <subcellularLocation>
        <location evidence="3">Membrane raft</location>
        <topology evidence="3">Multi-pass membrane protein</topology>
    </subcellularLocation>
</comment>
<evidence type="ECO:0000256" key="1">
    <source>
        <dbReference type="ARBA" id="ARBA00000085"/>
    </source>
</evidence>
<name>A0A7R6T031_9BACT</name>
<dbReference type="GO" id="GO:0000155">
    <property type="term" value="F:phosphorelay sensor kinase activity"/>
    <property type="evidence" value="ECO:0007669"/>
    <property type="project" value="InterPro"/>
</dbReference>
<dbReference type="PRINTS" id="PR00344">
    <property type="entry name" value="BCTRLSENSOR"/>
</dbReference>
<dbReference type="SUPFAM" id="SSF47384">
    <property type="entry name" value="Homodimeric domain of signal transducing histidine kinase"/>
    <property type="match status" value="1"/>
</dbReference>
<keyword evidence="13" id="KW-1133">Transmembrane helix</keyword>
<accession>A0A7R6T031</accession>
<dbReference type="GO" id="GO:0016036">
    <property type="term" value="P:cellular response to phosphate starvation"/>
    <property type="evidence" value="ECO:0007669"/>
    <property type="project" value="TreeGrafter"/>
</dbReference>
<keyword evidence="10" id="KW-0067">ATP-binding</keyword>
<dbReference type="CDD" id="cd16922">
    <property type="entry name" value="HATPase_EvgS-ArcB-TorS-like"/>
    <property type="match status" value="1"/>
</dbReference>
<dbReference type="InterPro" id="IPR031967">
    <property type="entry name" value="PhoR_single_Cache-like_dom"/>
</dbReference>
<dbReference type="SMART" id="SM00304">
    <property type="entry name" value="HAMP"/>
    <property type="match status" value="1"/>
</dbReference>
<keyword evidence="8" id="KW-0547">Nucleotide-binding</keyword>
<dbReference type="InterPro" id="IPR004358">
    <property type="entry name" value="Sig_transdc_His_kin-like_C"/>
</dbReference>